<dbReference type="InterPro" id="IPR036390">
    <property type="entry name" value="WH_DNA-bd_sf"/>
</dbReference>
<evidence type="ECO:0000313" key="6">
    <source>
        <dbReference type="EMBL" id="QBF84031.1"/>
    </source>
</evidence>
<dbReference type="PANTHER" id="PTHR30537:SF5">
    <property type="entry name" value="HTH-TYPE TRANSCRIPTIONAL ACTIVATOR TTDR-RELATED"/>
    <property type="match status" value="1"/>
</dbReference>
<keyword evidence="7" id="KW-1185">Reference proteome</keyword>
<evidence type="ECO:0000259" key="5">
    <source>
        <dbReference type="PROSITE" id="PS50931"/>
    </source>
</evidence>
<name>A0A411PKI7_9GAMM</name>
<evidence type="ECO:0000313" key="7">
    <source>
        <dbReference type="Proteomes" id="UP000291106"/>
    </source>
</evidence>
<dbReference type="InterPro" id="IPR005119">
    <property type="entry name" value="LysR_subst-bd"/>
</dbReference>
<dbReference type="FunFam" id="1.10.10.10:FF:000001">
    <property type="entry name" value="LysR family transcriptional regulator"/>
    <property type="match status" value="1"/>
</dbReference>
<dbReference type="Gene3D" id="1.10.10.10">
    <property type="entry name" value="Winged helix-like DNA-binding domain superfamily/Winged helix DNA-binding domain"/>
    <property type="match status" value="1"/>
</dbReference>
<dbReference type="Pfam" id="PF03466">
    <property type="entry name" value="LysR_substrate"/>
    <property type="match status" value="1"/>
</dbReference>
<dbReference type="InterPro" id="IPR000847">
    <property type="entry name" value="LysR_HTH_N"/>
</dbReference>
<dbReference type="PROSITE" id="PS50931">
    <property type="entry name" value="HTH_LYSR"/>
    <property type="match status" value="1"/>
</dbReference>
<sequence length="302" mass="34166">MKEFDGLPLFAKVVELKSFAEAARQLQLPTTTVSRKIQQLEAELGGKLLNRTTRALSLTELGEQVLPKAMLIQDTIKELQTDAEAFANQPMGKLHISAPRSFCQHLLAPLLAEFRSLYPGIKLELEAANRIQDLTKSRVDFAFRIGELKDSSLIALPLTAVDYELTASKAYLDQNQAPKHPVDLIKHPSIRNHVDGYILPWQFSQANESYSHQADADLLSDDLDVSVTYTLANLGISYLPVSLTKRYLESGELITLLPNWDKLSPIAYLLYPNRKHLPQKAKLFIEFIKQRKSFFKDKLTYN</sequence>
<dbReference type="GO" id="GO:0003700">
    <property type="term" value="F:DNA-binding transcription factor activity"/>
    <property type="evidence" value="ECO:0007669"/>
    <property type="project" value="InterPro"/>
</dbReference>
<dbReference type="CDD" id="cd08422">
    <property type="entry name" value="PBP2_CrgA_like"/>
    <property type="match status" value="1"/>
</dbReference>
<evidence type="ECO:0000256" key="2">
    <source>
        <dbReference type="ARBA" id="ARBA00023015"/>
    </source>
</evidence>
<evidence type="ECO:0000256" key="3">
    <source>
        <dbReference type="ARBA" id="ARBA00023125"/>
    </source>
</evidence>
<dbReference type="AlphaFoldDB" id="A0A411PKI7"/>
<dbReference type="EMBL" id="CP036200">
    <property type="protein sequence ID" value="QBF84031.1"/>
    <property type="molecule type" value="Genomic_DNA"/>
</dbReference>
<dbReference type="Gene3D" id="3.40.190.290">
    <property type="match status" value="1"/>
</dbReference>
<dbReference type="GO" id="GO:0006351">
    <property type="term" value="P:DNA-templated transcription"/>
    <property type="evidence" value="ECO:0007669"/>
    <property type="project" value="TreeGrafter"/>
</dbReference>
<dbReference type="Proteomes" id="UP000291106">
    <property type="component" value="Chromosome"/>
</dbReference>
<gene>
    <name evidence="6" type="ORF">EXU30_16145</name>
</gene>
<dbReference type="KEGG" id="smai:EXU30_16145"/>
<protein>
    <submittedName>
        <fullName evidence="6">LysR family transcriptional regulator</fullName>
    </submittedName>
</protein>
<dbReference type="GO" id="GO:0043565">
    <property type="term" value="F:sequence-specific DNA binding"/>
    <property type="evidence" value="ECO:0007669"/>
    <property type="project" value="TreeGrafter"/>
</dbReference>
<reference evidence="6 7" key="1">
    <citation type="submission" date="2019-02" db="EMBL/GenBank/DDBJ databases">
        <title>Shewanella sp. D4-2 isolated from Dokdo Island.</title>
        <authorList>
            <person name="Baek K."/>
        </authorList>
    </citation>
    <scope>NUCLEOTIDE SEQUENCE [LARGE SCALE GENOMIC DNA]</scope>
    <source>
        <strain evidence="6 7">D4-2</strain>
    </source>
</reference>
<keyword evidence="2" id="KW-0805">Transcription regulation</keyword>
<dbReference type="RefSeq" id="WP_130601735.1">
    <property type="nucleotide sequence ID" value="NZ_CP036200.1"/>
</dbReference>
<dbReference type="Pfam" id="PF00126">
    <property type="entry name" value="HTH_1"/>
    <property type="match status" value="1"/>
</dbReference>
<proteinExistence type="inferred from homology"/>
<dbReference type="PANTHER" id="PTHR30537">
    <property type="entry name" value="HTH-TYPE TRANSCRIPTIONAL REGULATOR"/>
    <property type="match status" value="1"/>
</dbReference>
<dbReference type="InterPro" id="IPR058163">
    <property type="entry name" value="LysR-type_TF_proteobact-type"/>
</dbReference>
<dbReference type="SUPFAM" id="SSF46785">
    <property type="entry name" value="Winged helix' DNA-binding domain"/>
    <property type="match status" value="1"/>
</dbReference>
<dbReference type="OrthoDB" id="9786526at2"/>
<comment type="similarity">
    <text evidence="1">Belongs to the LysR transcriptional regulatory family.</text>
</comment>
<dbReference type="InterPro" id="IPR036388">
    <property type="entry name" value="WH-like_DNA-bd_sf"/>
</dbReference>
<evidence type="ECO:0000256" key="4">
    <source>
        <dbReference type="ARBA" id="ARBA00023163"/>
    </source>
</evidence>
<feature type="domain" description="HTH lysR-type" evidence="5">
    <location>
        <begin position="1"/>
        <end position="59"/>
    </location>
</feature>
<keyword evidence="4" id="KW-0804">Transcription</keyword>
<evidence type="ECO:0000256" key="1">
    <source>
        <dbReference type="ARBA" id="ARBA00009437"/>
    </source>
</evidence>
<keyword evidence="3" id="KW-0238">DNA-binding</keyword>
<organism evidence="6 7">
    <name type="scientific">Shewanella maritima</name>
    <dbReference type="NCBI Taxonomy" id="2520507"/>
    <lineage>
        <taxon>Bacteria</taxon>
        <taxon>Pseudomonadati</taxon>
        <taxon>Pseudomonadota</taxon>
        <taxon>Gammaproteobacteria</taxon>
        <taxon>Alteromonadales</taxon>
        <taxon>Shewanellaceae</taxon>
        <taxon>Shewanella</taxon>
    </lineage>
</organism>
<accession>A0A411PKI7</accession>
<dbReference type="SUPFAM" id="SSF53850">
    <property type="entry name" value="Periplasmic binding protein-like II"/>
    <property type="match status" value="1"/>
</dbReference>